<dbReference type="AlphaFoldDB" id="A0A4Y3WIZ5"/>
<dbReference type="PROSITE" id="PS00138">
    <property type="entry name" value="SUBTILASE_SER"/>
    <property type="match status" value="1"/>
</dbReference>
<dbReference type="SUPFAM" id="SSF52743">
    <property type="entry name" value="Subtilisin-like"/>
    <property type="match status" value="1"/>
</dbReference>
<evidence type="ECO:0000256" key="4">
    <source>
        <dbReference type="ARBA" id="ARBA00022825"/>
    </source>
</evidence>
<evidence type="ECO:0000256" key="3">
    <source>
        <dbReference type="ARBA" id="ARBA00022801"/>
    </source>
</evidence>
<sequence length="429" mass="44747">MPDYYDEMGDAVFRAQFRILETAFRSADLDVRVEPYVERDVHYQYVPGRVQMRNATPEDADRVLRAAGVLPGARVVGRDDGRRVPENIALVLFDDGELGVPAALDRLDGALGPGFATPDHVLSITGGVSNCPGTEPDPVPSPGYGPHPRVAADPGLGQGVRIGVPDSGFVAGTGHAWLAGGVAGEPDPNVDTTTAPPTLHAYAGHGTFIAGVARCAAPAAEIWVSNHYRHAGANVETEVFADLIDMINGRVQTGVDAQGRPVITDVGPFDVVSLSAGGHTRNNVPNLSGPEVAAALAANERTLLLAAAGNNASPREFYPAALREVTGVGALGFDRAGPAWFSNVGPWVDVWALGEGLINAYPVGHYTYNEPPRNGYRMLFPDLARWSGTSFATPLVAGLVAARMTTAGVDSRTALAQLVAAAGPGAVLG</sequence>
<evidence type="ECO:0000256" key="2">
    <source>
        <dbReference type="ARBA" id="ARBA00022670"/>
    </source>
</evidence>
<dbReference type="PRINTS" id="PR00723">
    <property type="entry name" value="SUBTILISIN"/>
</dbReference>
<dbReference type="InterPro" id="IPR036852">
    <property type="entry name" value="Peptidase_S8/S53_dom_sf"/>
</dbReference>
<dbReference type="InterPro" id="IPR023828">
    <property type="entry name" value="Peptidase_S8_Ser-AS"/>
</dbReference>
<keyword evidence="3 5" id="KW-0378">Hydrolase</keyword>
<feature type="domain" description="Peptidase S8/S53" evidence="6">
    <location>
        <begin position="157"/>
        <end position="404"/>
    </location>
</feature>
<dbReference type="OrthoDB" id="5177045at2"/>
<dbReference type="InterPro" id="IPR050131">
    <property type="entry name" value="Peptidase_S8_subtilisin-like"/>
</dbReference>
<dbReference type="CDD" id="cd00306">
    <property type="entry name" value="Peptidases_S8_S53"/>
    <property type="match status" value="1"/>
</dbReference>
<evidence type="ECO:0000313" key="7">
    <source>
        <dbReference type="EMBL" id="GEC18715.1"/>
    </source>
</evidence>
<dbReference type="EMBL" id="BJNG01000008">
    <property type="protein sequence ID" value="GEC18715.1"/>
    <property type="molecule type" value="Genomic_DNA"/>
</dbReference>
<protein>
    <recommendedName>
        <fullName evidence="6">Peptidase S8/S53 domain-containing protein</fullName>
    </recommendedName>
</protein>
<feature type="active site" description="Charge relay system" evidence="5">
    <location>
        <position position="205"/>
    </location>
</feature>
<keyword evidence="2 5" id="KW-0645">Protease</keyword>
<dbReference type="Gene3D" id="3.40.50.200">
    <property type="entry name" value="Peptidase S8/S53 domain"/>
    <property type="match status" value="1"/>
</dbReference>
<feature type="active site" description="Charge relay system" evidence="5">
    <location>
        <position position="166"/>
    </location>
</feature>
<dbReference type="RefSeq" id="WP_141277332.1">
    <property type="nucleotide sequence ID" value="NZ_BAAARZ010000067.1"/>
</dbReference>
<keyword evidence="8" id="KW-1185">Reference proteome</keyword>
<evidence type="ECO:0000259" key="6">
    <source>
        <dbReference type="Pfam" id="PF00082"/>
    </source>
</evidence>
<dbReference type="GO" id="GO:0004252">
    <property type="term" value="F:serine-type endopeptidase activity"/>
    <property type="evidence" value="ECO:0007669"/>
    <property type="project" value="UniProtKB-UniRule"/>
</dbReference>
<comment type="caution">
    <text evidence="7">The sequence shown here is derived from an EMBL/GenBank/DDBJ whole genome shotgun (WGS) entry which is preliminary data.</text>
</comment>
<evidence type="ECO:0000256" key="5">
    <source>
        <dbReference type="PROSITE-ProRule" id="PRU01240"/>
    </source>
</evidence>
<dbReference type="Proteomes" id="UP000320338">
    <property type="component" value="Unassembled WGS sequence"/>
</dbReference>
<accession>A0A4Y3WIZ5</accession>
<dbReference type="InterPro" id="IPR000209">
    <property type="entry name" value="Peptidase_S8/S53_dom"/>
</dbReference>
<comment type="similarity">
    <text evidence="1 5">Belongs to the peptidase S8 family.</text>
</comment>
<dbReference type="PANTHER" id="PTHR43806:SF11">
    <property type="entry name" value="CEREVISIN-RELATED"/>
    <property type="match status" value="1"/>
</dbReference>
<dbReference type="InterPro" id="IPR015500">
    <property type="entry name" value="Peptidase_S8_subtilisin-rel"/>
</dbReference>
<proteinExistence type="inferred from homology"/>
<gene>
    <name evidence="7" type="ORF">PHY01_09980</name>
</gene>
<keyword evidence="4 5" id="KW-0720">Serine protease</keyword>
<name>A0A4Y3WIZ5_9PSEU</name>
<reference evidence="7 8" key="1">
    <citation type="submission" date="2019-06" db="EMBL/GenBank/DDBJ databases">
        <title>Whole genome shotgun sequence of Pseudonocardia hydrocarbonoxydans NBRC 14498.</title>
        <authorList>
            <person name="Hosoyama A."/>
            <person name="Uohara A."/>
            <person name="Ohji S."/>
            <person name="Ichikawa N."/>
        </authorList>
    </citation>
    <scope>NUCLEOTIDE SEQUENCE [LARGE SCALE GENOMIC DNA]</scope>
    <source>
        <strain evidence="7 8">NBRC 14498</strain>
    </source>
</reference>
<dbReference type="Pfam" id="PF00082">
    <property type="entry name" value="Peptidase_S8"/>
    <property type="match status" value="1"/>
</dbReference>
<dbReference type="PANTHER" id="PTHR43806">
    <property type="entry name" value="PEPTIDASE S8"/>
    <property type="match status" value="1"/>
</dbReference>
<evidence type="ECO:0000256" key="1">
    <source>
        <dbReference type="ARBA" id="ARBA00011073"/>
    </source>
</evidence>
<feature type="active site" description="Charge relay system" evidence="5">
    <location>
        <position position="390"/>
    </location>
</feature>
<dbReference type="PROSITE" id="PS51892">
    <property type="entry name" value="SUBTILASE"/>
    <property type="match status" value="1"/>
</dbReference>
<organism evidence="7 8">
    <name type="scientific">Pseudonocardia hydrocarbonoxydans</name>
    <dbReference type="NCBI Taxonomy" id="76726"/>
    <lineage>
        <taxon>Bacteria</taxon>
        <taxon>Bacillati</taxon>
        <taxon>Actinomycetota</taxon>
        <taxon>Actinomycetes</taxon>
        <taxon>Pseudonocardiales</taxon>
        <taxon>Pseudonocardiaceae</taxon>
        <taxon>Pseudonocardia</taxon>
    </lineage>
</organism>
<evidence type="ECO:0000313" key="8">
    <source>
        <dbReference type="Proteomes" id="UP000320338"/>
    </source>
</evidence>
<dbReference type="GO" id="GO:0006508">
    <property type="term" value="P:proteolysis"/>
    <property type="evidence" value="ECO:0007669"/>
    <property type="project" value="UniProtKB-KW"/>
</dbReference>